<gene>
    <name evidence="3" type="ORF">J07HQW2_03080</name>
</gene>
<feature type="region of interest" description="Disordered" evidence="1">
    <location>
        <begin position="219"/>
        <end position="276"/>
    </location>
</feature>
<protein>
    <submittedName>
        <fullName evidence="3">Uncharacterized protein</fullName>
    </submittedName>
</protein>
<evidence type="ECO:0000256" key="1">
    <source>
        <dbReference type="SAM" id="MobiDB-lite"/>
    </source>
</evidence>
<proteinExistence type="predicted"/>
<evidence type="ECO:0000313" key="4">
    <source>
        <dbReference type="Proteomes" id="UP000030710"/>
    </source>
</evidence>
<feature type="transmembrane region" description="Helical" evidence="2">
    <location>
        <begin position="282"/>
        <end position="300"/>
    </location>
</feature>
<dbReference type="Proteomes" id="UP000030710">
    <property type="component" value="Unassembled WGS sequence"/>
</dbReference>
<feature type="compositionally biased region" description="Low complexity" evidence="1">
    <location>
        <begin position="222"/>
        <end position="276"/>
    </location>
</feature>
<dbReference type="HOGENOM" id="CLU_923191_0_0_2"/>
<keyword evidence="2" id="KW-0812">Transmembrane</keyword>
<sequence>MSSRILIVLCVLLLIVTSTSGAPFWVEWQAPESNLDGETVEVSNGTVRLNATIRGSVDYVEIEREYKDQQTDDRDIFRVENLKNQTIHAGTKNVTQVRVRAFGKSRGIDVTEFELIVNDATAPTLREFDTTRIDNTTIAVEGVVYDATQPHFVRFQASPGQEILNVRRLDNGRQTLGGFNIRRTSAEFERTLTIPRTQKNLTITLEDRADNTRTVTVPINKTTSVTTPTPSTTPTASTSTDTSPTTTTLTATPAATTMIGESQTSTPTSASTPSGETNPIRLGLNALLLITVIVGIGVLLR</sequence>
<dbReference type="EMBL" id="KE356561">
    <property type="protein sequence ID" value="ERG96600.1"/>
    <property type="molecule type" value="Genomic_DNA"/>
</dbReference>
<evidence type="ECO:0000256" key="2">
    <source>
        <dbReference type="SAM" id="Phobius"/>
    </source>
</evidence>
<dbReference type="AlphaFoldDB" id="U1NHE5"/>
<keyword evidence="2" id="KW-0472">Membrane</keyword>
<name>U1NHE5_9EURY</name>
<keyword evidence="2" id="KW-1133">Transmembrane helix</keyword>
<evidence type="ECO:0000313" key="3">
    <source>
        <dbReference type="EMBL" id="ERG96600.1"/>
    </source>
</evidence>
<reference evidence="3 4" key="1">
    <citation type="journal article" date="2013" name="PLoS ONE">
        <title>Assembly-driven community genomics of a hypersaline microbial ecosystem.</title>
        <authorList>
            <person name="Podell S."/>
            <person name="Ugalde J.A."/>
            <person name="Narasingarao P."/>
            <person name="Banfield J.F."/>
            <person name="Heidelberg K.B."/>
            <person name="Allen E.E."/>
        </authorList>
    </citation>
    <scope>NUCLEOTIDE SEQUENCE [LARGE SCALE GENOMIC DNA]</scope>
    <source>
        <strain evidence="4">J07HQW2</strain>
    </source>
</reference>
<organism evidence="3 4">
    <name type="scientific">Haloquadratum walsbyi J07HQW2</name>
    <dbReference type="NCBI Taxonomy" id="1238425"/>
    <lineage>
        <taxon>Archaea</taxon>
        <taxon>Methanobacteriati</taxon>
        <taxon>Methanobacteriota</taxon>
        <taxon>Stenosarchaea group</taxon>
        <taxon>Halobacteria</taxon>
        <taxon>Halobacteriales</taxon>
        <taxon>Haloferacaceae</taxon>
        <taxon>Haloquadratum</taxon>
    </lineage>
</organism>
<accession>U1NHE5</accession>